<dbReference type="CDD" id="cd07716">
    <property type="entry name" value="RNaseZ_short-form-like_MBL-fold"/>
    <property type="match status" value="1"/>
</dbReference>
<keyword evidence="5" id="KW-1185">Reference proteome</keyword>
<dbReference type="EMBL" id="UYIO01000001">
    <property type="protein sequence ID" value="VDG76228.1"/>
    <property type="molecule type" value="Genomic_DNA"/>
</dbReference>
<dbReference type="PATRIC" id="fig|1657.3.peg.547"/>
<dbReference type="SUPFAM" id="SSF56281">
    <property type="entry name" value="Metallo-hydrolase/oxidoreductase"/>
    <property type="match status" value="1"/>
</dbReference>
<dbReference type="InterPro" id="IPR001279">
    <property type="entry name" value="Metallo-B-lactamas"/>
</dbReference>
<dbReference type="PANTHER" id="PTHR46018">
    <property type="entry name" value="ZINC PHOSPHODIESTERASE ELAC PROTEIN 1"/>
    <property type="match status" value="1"/>
</dbReference>
<reference evidence="4 6" key="3">
    <citation type="submission" date="2018-11" db="EMBL/GenBank/DDBJ databases">
        <authorList>
            <consortium name="Pathogen Informatics"/>
        </authorList>
    </citation>
    <scope>NUCLEOTIDE SEQUENCE [LARGE SCALE GENOMIC DNA]</scope>
    <source>
        <strain evidence="4 6">NCTC10327</strain>
    </source>
</reference>
<name>A0A0K9ETK7_9ACTO</name>
<organism evidence="4 6">
    <name type="scientific">Actinobaculum suis</name>
    <dbReference type="NCBI Taxonomy" id="1657"/>
    <lineage>
        <taxon>Bacteria</taxon>
        <taxon>Bacillati</taxon>
        <taxon>Actinomycetota</taxon>
        <taxon>Actinomycetes</taxon>
        <taxon>Actinomycetales</taxon>
        <taxon>Actinomycetaceae</taxon>
        <taxon>Actinobaculum</taxon>
    </lineage>
</organism>
<accession>A0A0K9ETK7</accession>
<protein>
    <submittedName>
        <fullName evidence="2">MBL fold metallo-hydrolase</fullName>
    </submittedName>
    <submittedName>
        <fullName evidence="4">Metal-dependent hydrolase</fullName>
        <ecNumber evidence="4">3.1.-.-</ecNumber>
    </submittedName>
    <submittedName>
        <fullName evidence="3">Ribonuclease BN, tRNA processing enzyme</fullName>
    </submittedName>
</protein>
<sequence length="310" mass="33095">MRLTIIGCSGSMSGPKSPASSYLVQAEGESPEGGTRTYSLLLDIGPGAMGHLLRYLDPAALDAIAISHLHADHCADLVGMQVYRKWNPYGALGPVPVYSPEDGHKRMLQLSGDDPEDTYEGEYEFHRIRAGDSFTVGPMHVEVFAALHTVEAVAFRITGPAEASKIPPAITRAPMLADFSTTTSLPAIRPASTTALPAGAPQPRETLAQPGRQMVLTYTGDTDLCESQIAAAKDADFLLAEAAYQDGREKVRGVHMTGGRAGKLARMAGVKRLGLTHLQPWTQPAEILREVRGEYAGPASCVAAGEVYRI</sequence>
<evidence type="ECO:0000259" key="1">
    <source>
        <dbReference type="Pfam" id="PF12706"/>
    </source>
</evidence>
<proteinExistence type="predicted"/>
<dbReference type="InterPro" id="IPR036866">
    <property type="entry name" value="RibonucZ/Hydroxyglut_hydro"/>
</dbReference>
<evidence type="ECO:0000313" key="2">
    <source>
        <dbReference type="EMBL" id="MDY5153312.1"/>
    </source>
</evidence>
<reference evidence="2" key="4">
    <citation type="submission" date="2023-10" db="EMBL/GenBank/DDBJ databases">
        <title>Whole Genome based description of the genera Actinobaculum and Actinotignum reveals a complex phylogenetic relationship within the species included in the genus Actinotignum.</title>
        <authorList>
            <person name="Jensen C.S."/>
            <person name="Dargis R."/>
            <person name="Kemp M."/>
            <person name="Christensen J.J."/>
        </authorList>
    </citation>
    <scope>NUCLEOTIDE SEQUENCE</scope>
    <source>
        <strain evidence="2">Actinobaculum_suis_CCUG19206T</strain>
    </source>
</reference>
<dbReference type="GO" id="GO:0042781">
    <property type="term" value="F:3'-tRNA processing endoribonuclease activity"/>
    <property type="evidence" value="ECO:0007669"/>
    <property type="project" value="TreeGrafter"/>
</dbReference>
<keyword evidence="4" id="KW-0378">Hydrolase</keyword>
<dbReference type="AlphaFoldDB" id="A0A0K9ETK7"/>
<reference evidence="5" key="2">
    <citation type="submission" date="2016-10" db="EMBL/GenBank/DDBJ databases">
        <authorList>
            <person name="Varghese N."/>
        </authorList>
    </citation>
    <scope>NUCLEOTIDE SEQUENCE [LARGE SCALE GENOMIC DNA]</scope>
    <source>
        <strain evidence="5">DSM 20639</strain>
    </source>
</reference>
<evidence type="ECO:0000313" key="4">
    <source>
        <dbReference type="EMBL" id="VDG76228.1"/>
    </source>
</evidence>
<evidence type="ECO:0000313" key="5">
    <source>
        <dbReference type="Proteomes" id="UP000182744"/>
    </source>
</evidence>
<reference evidence="3" key="1">
    <citation type="submission" date="2016-10" db="EMBL/GenBank/DDBJ databases">
        <authorList>
            <person name="de Groot N.N."/>
        </authorList>
    </citation>
    <scope>NUCLEOTIDE SEQUENCE [LARGE SCALE GENOMIC DNA]</scope>
    <source>
        <strain evidence="3">DSM 20639</strain>
    </source>
</reference>
<dbReference type="EMBL" id="JAWNFU010000002">
    <property type="protein sequence ID" value="MDY5153312.1"/>
    <property type="molecule type" value="Genomic_DNA"/>
</dbReference>
<dbReference type="EMBL" id="FNAU01000010">
    <property type="protein sequence ID" value="SDE47490.1"/>
    <property type="molecule type" value="Genomic_DNA"/>
</dbReference>
<evidence type="ECO:0000313" key="3">
    <source>
        <dbReference type="EMBL" id="SDE47490.1"/>
    </source>
</evidence>
<evidence type="ECO:0000313" key="6">
    <source>
        <dbReference type="Proteomes" id="UP000269974"/>
    </source>
</evidence>
<feature type="domain" description="Metallo-beta-lactamase" evidence="1">
    <location>
        <begin position="40"/>
        <end position="157"/>
    </location>
</feature>
<dbReference type="Proteomes" id="UP000182744">
    <property type="component" value="Unassembled WGS sequence"/>
</dbReference>
<dbReference type="Gene3D" id="3.60.15.10">
    <property type="entry name" value="Ribonuclease Z/Hydroxyacylglutathione hydrolase-like"/>
    <property type="match status" value="1"/>
</dbReference>
<dbReference type="Proteomes" id="UP001273799">
    <property type="component" value="Unassembled WGS sequence"/>
</dbReference>
<gene>
    <name evidence="4" type="primary">yhfI</name>
    <name evidence="4" type="ORF">NCTC10327_00888</name>
    <name evidence="2" type="ORF">R6G71_04525</name>
    <name evidence="3" type="ORF">SAMN05421878_11023</name>
</gene>
<dbReference type="Proteomes" id="UP000269974">
    <property type="component" value="Unassembled WGS sequence"/>
</dbReference>
<dbReference type="EC" id="3.1.-.-" evidence="4"/>
<dbReference type="RefSeq" id="WP_049619323.1">
    <property type="nucleotide sequence ID" value="NZ_FNAU01000010.1"/>
</dbReference>
<dbReference type="Pfam" id="PF12706">
    <property type="entry name" value="Lactamase_B_2"/>
    <property type="match status" value="1"/>
</dbReference>
<dbReference type="PANTHER" id="PTHR46018:SF4">
    <property type="entry name" value="METALLO-HYDROLASE YHFI-RELATED"/>
    <property type="match status" value="1"/>
</dbReference>